<organism evidence="2">
    <name type="scientific">Populus alba</name>
    <name type="common">White poplar</name>
    <dbReference type="NCBI Taxonomy" id="43335"/>
    <lineage>
        <taxon>Eukaryota</taxon>
        <taxon>Viridiplantae</taxon>
        <taxon>Streptophyta</taxon>
        <taxon>Embryophyta</taxon>
        <taxon>Tracheophyta</taxon>
        <taxon>Spermatophyta</taxon>
        <taxon>Magnoliopsida</taxon>
        <taxon>eudicotyledons</taxon>
        <taxon>Gunneridae</taxon>
        <taxon>Pentapetalae</taxon>
        <taxon>rosids</taxon>
        <taxon>fabids</taxon>
        <taxon>Malpighiales</taxon>
        <taxon>Salicaceae</taxon>
        <taxon>Saliceae</taxon>
        <taxon>Populus</taxon>
    </lineage>
</organism>
<evidence type="ECO:0000256" key="1">
    <source>
        <dbReference type="SAM" id="MobiDB-lite"/>
    </source>
</evidence>
<sequence>MQNSGHGSTSFNTQLQNSYQGNTPLNAQLQNTGQGSTSFSTQLQNYGHGSTPFNAQLPCFDTGDQGNTSFNEDFNWLLDGYIASVGRHKPEIELVEPPAHDEVAAIRAAPDPELENEGQSLVDQVFDVDDLLEFR</sequence>
<feature type="region of interest" description="Disordered" evidence="1">
    <location>
        <begin position="1"/>
        <end position="47"/>
    </location>
</feature>
<accession>A0A4U5R1C5</accession>
<protein>
    <submittedName>
        <fullName evidence="2">Uncharacterized protein</fullName>
    </submittedName>
</protein>
<dbReference type="AlphaFoldDB" id="A0A4U5R1C5"/>
<evidence type="ECO:0000313" key="2">
    <source>
        <dbReference type="EMBL" id="TKS16689.1"/>
    </source>
</evidence>
<comment type="caution">
    <text evidence="2">The sequence shown here is derived from an EMBL/GenBank/DDBJ whole genome shotgun (WGS) entry which is preliminary data.</text>
</comment>
<gene>
    <name evidence="2" type="ORF">D5086_0000020870</name>
</gene>
<proteinExistence type="predicted"/>
<reference evidence="2" key="1">
    <citation type="submission" date="2018-10" db="EMBL/GenBank/DDBJ databases">
        <title>Population genomic analysis revealed the cold adaptation of white poplar.</title>
        <authorList>
            <person name="Liu Y.-J."/>
        </authorList>
    </citation>
    <scope>NUCLEOTIDE SEQUENCE [LARGE SCALE GENOMIC DNA]</scope>
    <source>
        <strain evidence="2">PAL-ZL1</strain>
    </source>
</reference>
<dbReference type="EMBL" id="RCHU01000051">
    <property type="protein sequence ID" value="TKS16689.1"/>
    <property type="molecule type" value="Genomic_DNA"/>
</dbReference>
<name>A0A4U5R1C5_POPAL</name>